<gene>
    <name evidence="4" type="ORF">QTO34_012389</name>
</gene>
<dbReference type="Pfam" id="PF00084">
    <property type="entry name" value="Sushi"/>
    <property type="match status" value="1"/>
</dbReference>
<reference evidence="4" key="1">
    <citation type="submission" date="2023-06" db="EMBL/GenBank/DDBJ databases">
        <title>Reference genome for the Northern bat (Eptesicus nilssonii), a most northern bat species.</title>
        <authorList>
            <person name="Laine V.N."/>
            <person name="Pulliainen A.T."/>
            <person name="Lilley T.M."/>
        </authorList>
    </citation>
    <scope>NUCLEOTIDE SEQUENCE</scope>
    <source>
        <strain evidence="4">BLF_Eptnil</strain>
        <tissue evidence="4">Kidney</tissue>
    </source>
</reference>
<evidence type="ECO:0000313" key="4">
    <source>
        <dbReference type="EMBL" id="KAK1327967.1"/>
    </source>
</evidence>
<dbReference type="Proteomes" id="UP001177744">
    <property type="component" value="Unassembled WGS sequence"/>
</dbReference>
<feature type="chain" id="PRO_5041252921" description="Sushi domain-containing protein" evidence="2">
    <location>
        <begin position="19"/>
        <end position="102"/>
    </location>
</feature>
<dbReference type="EMBL" id="JAULJE010000024">
    <property type="protein sequence ID" value="KAK1327967.1"/>
    <property type="molecule type" value="Genomic_DNA"/>
</dbReference>
<dbReference type="CDD" id="cd00033">
    <property type="entry name" value="CCP"/>
    <property type="match status" value="1"/>
</dbReference>
<dbReference type="SUPFAM" id="SSF57535">
    <property type="entry name" value="Complement control module/SCR domain"/>
    <property type="match status" value="1"/>
</dbReference>
<name>A0AA40HB00_CNENI</name>
<dbReference type="AlphaFoldDB" id="A0AA40HB00"/>
<organism evidence="4 5">
    <name type="scientific">Cnephaeus nilssonii</name>
    <name type="common">Northern bat</name>
    <name type="synonym">Eptesicus nilssonii</name>
    <dbReference type="NCBI Taxonomy" id="3371016"/>
    <lineage>
        <taxon>Eukaryota</taxon>
        <taxon>Metazoa</taxon>
        <taxon>Chordata</taxon>
        <taxon>Craniata</taxon>
        <taxon>Vertebrata</taxon>
        <taxon>Euteleostomi</taxon>
        <taxon>Mammalia</taxon>
        <taxon>Eutheria</taxon>
        <taxon>Laurasiatheria</taxon>
        <taxon>Chiroptera</taxon>
        <taxon>Yangochiroptera</taxon>
        <taxon>Vespertilionidae</taxon>
        <taxon>Cnephaeus</taxon>
    </lineage>
</organism>
<dbReference type="InterPro" id="IPR000436">
    <property type="entry name" value="Sushi_SCR_CCP_dom"/>
</dbReference>
<dbReference type="Gene3D" id="2.10.70.10">
    <property type="entry name" value="Complement Module, domain 1"/>
    <property type="match status" value="1"/>
</dbReference>
<feature type="signal peptide" evidence="2">
    <location>
        <begin position="1"/>
        <end position="18"/>
    </location>
</feature>
<feature type="domain" description="Sushi" evidence="3">
    <location>
        <begin position="23"/>
        <end position="76"/>
    </location>
</feature>
<dbReference type="InterPro" id="IPR035976">
    <property type="entry name" value="Sushi/SCR/CCP_sf"/>
</dbReference>
<protein>
    <recommendedName>
        <fullName evidence="3">Sushi domain-containing protein</fullName>
    </recommendedName>
</protein>
<sequence length="102" mass="11699">MLFLVQVILTLWVSCARGQELTCDPPIIPNGDFAPKMNQYELDYVITYQCGNGFYPPLMGNKTECTLFGWLPLPRCVRKSHSCLDLLLRYEITSLKHQEMGL</sequence>
<evidence type="ECO:0000256" key="1">
    <source>
        <dbReference type="ARBA" id="ARBA00023157"/>
    </source>
</evidence>
<proteinExistence type="predicted"/>
<keyword evidence="1" id="KW-1015">Disulfide bond</keyword>
<dbReference type="SMART" id="SM00032">
    <property type="entry name" value="CCP"/>
    <property type="match status" value="1"/>
</dbReference>
<keyword evidence="2" id="KW-0732">Signal</keyword>
<evidence type="ECO:0000259" key="3">
    <source>
        <dbReference type="SMART" id="SM00032"/>
    </source>
</evidence>
<evidence type="ECO:0000313" key="5">
    <source>
        <dbReference type="Proteomes" id="UP001177744"/>
    </source>
</evidence>
<evidence type="ECO:0000256" key="2">
    <source>
        <dbReference type="SAM" id="SignalP"/>
    </source>
</evidence>
<accession>A0AA40HB00</accession>
<comment type="caution">
    <text evidence="4">The sequence shown here is derived from an EMBL/GenBank/DDBJ whole genome shotgun (WGS) entry which is preliminary data.</text>
</comment>
<keyword evidence="5" id="KW-1185">Reference proteome</keyword>